<feature type="domain" description="Peptidoglycan beta-N-acetylmuramidase NamZ N-terminal" evidence="1">
    <location>
        <begin position="19"/>
        <end position="217"/>
    </location>
</feature>
<evidence type="ECO:0000259" key="2">
    <source>
        <dbReference type="Pfam" id="PF20732"/>
    </source>
</evidence>
<dbReference type="PANTHER" id="PTHR42915">
    <property type="entry name" value="HYPOTHETICAL 460 KDA PROTEIN IN FEUA-SIGW INTERGENIC REGION [PRECURSOR]"/>
    <property type="match status" value="1"/>
</dbReference>
<proteinExistence type="predicted"/>
<accession>A0ABP9AVN2</accession>
<organism evidence="3 4">
    <name type="scientific">Olivibacter ginsenosidimutans</name>
    <dbReference type="NCBI Taxonomy" id="1176537"/>
    <lineage>
        <taxon>Bacteria</taxon>
        <taxon>Pseudomonadati</taxon>
        <taxon>Bacteroidota</taxon>
        <taxon>Sphingobacteriia</taxon>
        <taxon>Sphingobacteriales</taxon>
        <taxon>Sphingobacteriaceae</taxon>
        <taxon>Olivibacter</taxon>
    </lineage>
</organism>
<comment type="caution">
    <text evidence="3">The sequence shown here is derived from an EMBL/GenBank/DDBJ whole genome shotgun (WGS) entry which is preliminary data.</text>
</comment>
<dbReference type="PIRSF" id="PIRSF016719">
    <property type="entry name" value="UCP016719"/>
    <property type="match status" value="1"/>
</dbReference>
<dbReference type="EMBL" id="BAABIQ010000006">
    <property type="protein sequence ID" value="GAA4785946.1"/>
    <property type="molecule type" value="Genomic_DNA"/>
</dbReference>
<dbReference type="Proteomes" id="UP001501411">
    <property type="component" value="Unassembled WGS sequence"/>
</dbReference>
<dbReference type="Pfam" id="PF07075">
    <property type="entry name" value="NamZ_N"/>
    <property type="match status" value="1"/>
</dbReference>
<dbReference type="InterPro" id="IPR008302">
    <property type="entry name" value="NamZ"/>
</dbReference>
<sequence>MLGAERIDTYLPLLQGKRVGLTINQSSRVGETRLIDTLLARKVQVVRAFGPEHGVNGQTAAATDVDNSEDPQTHTPFISLFGKQVKPPKEDIADIDIMVFDMQDVGVRFYTYISTLHYVMEACAESGIPLLLLDRPNPNDGYIDGPVREANCSSFIGMHPIPIVHGMTLGEYAQMINGQHWLKNGIQCNLKVITMQHYRHGMGYTLPIAPSPNLNTQRSVILYPSLCWFGGTIISDGRGTGTPFQLLGAPSLKDKYPFRFVPQPIPHVAERPMHMRDTCYGMDLRQISLDTIIRSKKLQLKWLLSLYENYPEKAHFFNGEAQNGPDTVIHFDLQAGTTRLRKQIKAGLSENEIRKSWQDGLEKFKKIREKYILYP</sequence>
<dbReference type="InterPro" id="IPR048503">
    <property type="entry name" value="NamZ_C"/>
</dbReference>
<reference evidence="4" key="1">
    <citation type="journal article" date="2019" name="Int. J. Syst. Evol. Microbiol.">
        <title>The Global Catalogue of Microorganisms (GCM) 10K type strain sequencing project: providing services to taxonomists for standard genome sequencing and annotation.</title>
        <authorList>
            <consortium name="The Broad Institute Genomics Platform"/>
            <consortium name="The Broad Institute Genome Sequencing Center for Infectious Disease"/>
            <person name="Wu L."/>
            <person name="Ma J."/>
        </authorList>
    </citation>
    <scope>NUCLEOTIDE SEQUENCE [LARGE SCALE GENOMIC DNA]</scope>
    <source>
        <strain evidence="4">JCM 18200</strain>
    </source>
</reference>
<dbReference type="PANTHER" id="PTHR42915:SF1">
    <property type="entry name" value="PEPTIDOGLYCAN BETA-N-ACETYLMURAMIDASE NAMZ"/>
    <property type="match status" value="1"/>
</dbReference>
<gene>
    <name evidence="3" type="ORF">GCM10023231_12300</name>
</gene>
<dbReference type="Pfam" id="PF20732">
    <property type="entry name" value="NamZ_C"/>
    <property type="match status" value="1"/>
</dbReference>
<dbReference type="Gene3D" id="3.40.50.12170">
    <property type="entry name" value="Uncharacterised protein PF07075, DUF1343"/>
    <property type="match status" value="1"/>
</dbReference>
<name>A0ABP9AVN2_9SPHI</name>
<dbReference type="InterPro" id="IPR048502">
    <property type="entry name" value="NamZ_N"/>
</dbReference>
<keyword evidence="4" id="KW-1185">Reference proteome</keyword>
<protein>
    <submittedName>
        <fullName evidence="3">DUF1343 domain-containing protein</fullName>
    </submittedName>
</protein>
<evidence type="ECO:0000313" key="4">
    <source>
        <dbReference type="Proteomes" id="UP001501411"/>
    </source>
</evidence>
<feature type="domain" description="Peptidoglycan beta-N-acetylmuramidase NamZ C-terminal" evidence="2">
    <location>
        <begin position="221"/>
        <end position="374"/>
    </location>
</feature>
<dbReference type="Gene3D" id="3.90.1150.140">
    <property type="match status" value="1"/>
</dbReference>
<evidence type="ECO:0000313" key="3">
    <source>
        <dbReference type="EMBL" id="GAA4785946.1"/>
    </source>
</evidence>
<evidence type="ECO:0000259" key="1">
    <source>
        <dbReference type="Pfam" id="PF07075"/>
    </source>
</evidence>